<dbReference type="PANTHER" id="PTHR11361">
    <property type="entry name" value="DNA MISMATCH REPAIR PROTEIN MUTS FAMILY MEMBER"/>
    <property type="match status" value="1"/>
</dbReference>
<dbReference type="GO" id="GO:0030983">
    <property type="term" value="F:mismatched DNA binding"/>
    <property type="evidence" value="ECO:0007669"/>
    <property type="project" value="InterPro"/>
</dbReference>
<dbReference type="GO" id="GO:0005829">
    <property type="term" value="C:cytosol"/>
    <property type="evidence" value="ECO:0007669"/>
    <property type="project" value="TreeGrafter"/>
</dbReference>
<dbReference type="SUPFAM" id="SSF48334">
    <property type="entry name" value="DNA repair protein MutS, domain III"/>
    <property type="match status" value="1"/>
</dbReference>
<proteinExistence type="inferred from homology"/>
<dbReference type="RefSeq" id="WP_149476379.1">
    <property type="nucleotide sequence ID" value="NZ_JAGGMB010000005.1"/>
</dbReference>
<keyword evidence="3 8" id="KW-0547">Nucleotide-binding</keyword>
<evidence type="ECO:0000313" key="11">
    <source>
        <dbReference type="EMBL" id="MBP2077734.1"/>
    </source>
</evidence>
<dbReference type="InterPro" id="IPR045076">
    <property type="entry name" value="MutS"/>
</dbReference>
<dbReference type="GO" id="GO:0003684">
    <property type="term" value="F:damaged DNA binding"/>
    <property type="evidence" value="ECO:0007669"/>
    <property type="project" value="UniProtKB-UniRule"/>
</dbReference>
<dbReference type="NCBIfam" id="NF003810">
    <property type="entry name" value="PRK05399.1"/>
    <property type="match status" value="1"/>
</dbReference>
<dbReference type="PROSITE" id="PS50042">
    <property type="entry name" value="CNMP_BINDING_3"/>
    <property type="match status" value="1"/>
</dbReference>
<dbReference type="GO" id="GO:0140664">
    <property type="term" value="F:ATP-dependent DNA damage sensor activity"/>
    <property type="evidence" value="ECO:0007669"/>
    <property type="project" value="InterPro"/>
</dbReference>
<dbReference type="OrthoDB" id="9802448at2"/>
<reference evidence="11" key="1">
    <citation type="submission" date="2021-03" db="EMBL/GenBank/DDBJ databases">
        <title>Genomic Encyclopedia of Type Strains, Phase IV (KMG-IV): sequencing the most valuable type-strain genomes for metagenomic binning, comparative biology and taxonomic classification.</title>
        <authorList>
            <person name="Goeker M."/>
        </authorList>
    </citation>
    <scope>NUCLEOTIDE SEQUENCE</scope>
    <source>
        <strain evidence="11">DSM 107338</strain>
    </source>
</reference>
<dbReference type="Gene3D" id="3.30.420.110">
    <property type="entry name" value="MutS, connector domain"/>
    <property type="match status" value="1"/>
</dbReference>
<dbReference type="HAMAP" id="MF_00096">
    <property type="entry name" value="MutS"/>
    <property type="match status" value="1"/>
</dbReference>
<comment type="function">
    <text evidence="8">This protein is involved in the repair of mismatches in DNA. It is possible that it carries out the mismatch recognition step. This protein has a weak ATPase activity.</text>
</comment>
<dbReference type="InterPro" id="IPR007860">
    <property type="entry name" value="DNA_mmatch_repair_MutS_con_dom"/>
</dbReference>
<keyword evidence="6 8" id="KW-0238">DNA-binding</keyword>
<comment type="caution">
    <text evidence="11">The sequence shown here is derived from an EMBL/GenBank/DDBJ whole genome shotgun (WGS) entry which is preliminary data.</text>
</comment>
<dbReference type="InterPro" id="IPR005748">
    <property type="entry name" value="DNA_mismatch_repair_MutS"/>
</dbReference>
<dbReference type="GO" id="GO:0005524">
    <property type="term" value="F:ATP binding"/>
    <property type="evidence" value="ECO:0007669"/>
    <property type="project" value="UniProtKB-UniRule"/>
</dbReference>
<feature type="binding site" evidence="8">
    <location>
        <begin position="607"/>
        <end position="614"/>
    </location>
    <ligand>
        <name>ATP</name>
        <dbReference type="ChEBI" id="CHEBI:30616"/>
    </ligand>
</feature>
<dbReference type="InterPro" id="IPR027417">
    <property type="entry name" value="P-loop_NTPase"/>
</dbReference>
<evidence type="ECO:0000256" key="4">
    <source>
        <dbReference type="ARBA" id="ARBA00022763"/>
    </source>
</evidence>
<dbReference type="Gene3D" id="1.10.1420.10">
    <property type="match status" value="2"/>
</dbReference>
<dbReference type="NCBIfam" id="TIGR01070">
    <property type="entry name" value="mutS1"/>
    <property type="match status" value="1"/>
</dbReference>
<evidence type="ECO:0000259" key="10">
    <source>
        <dbReference type="PROSITE" id="PS50042"/>
    </source>
</evidence>
<dbReference type="InterPro" id="IPR000432">
    <property type="entry name" value="DNA_mismatch_repair_MutS_C"/>
</dbReference>
<dbReference type="InterPro" id="IPR000595">
    <property type="entry name" value="cNMP-bd_dom"/>
</dbReference>
<keyword evidence="7 8" id="KW-0234">DNA repair</keyword>
<dbReference type="SUPFAM" id="SSF53150">
    <property type="entry name" value="DNA repair protein MutS, domain II"/>
    <property type="match status" value="1"/>
</dbReference>
<dbReference type="InterPro" id="IPR007861">
    <property type="entry name" value="DNA_mismatch_repair_MutS_clamp"/>
</dbReference>
<evidence type="ECO:0000256" key="1">
    <source>
        <dbReference type="ARBA" id="ARBA00006271"/>
    </source>
</evidence>
<dbReference type="InterPro" id="IPR007696">
    <property type="entry name" value="DNA_mismatch_repair_MutS_core"/>
</dbReference>
<dbReference type="CDD" id="cd03284">
    <property type="entry name" value="ABC_MutS1"/>
    <property type="match status" value="1"/>
</dbReference>
<organism evidence="11 12">
    <name type="scientific">Oceanobacillus polygoni</name>
    <dbReference type="NCBI Taxonomy" id="1235259"/>
    <lineage>
        <taxon>Bacteria</taxon>
        <taxon>Bacillati</taxon>
        <taxon>Bacillota</taxon>
        <taxon>Bacilli</taxon>
        <taxon>Bacillales</taxon>
        <taxon>Bacillaceae</taxon>
        <taxon>Oceanobacillus</taxon>
    </lineage>
</organism>
<dbReference type="InterPro" id="IPR017261">
    <property type="entry name" value="DNA_mismatch_repair_MutS/MSH"/>
</dbReference>
<dbReference type="FunFam" id="3.40.1170.10:FF:000001">
    <property type="entry name" value="DNA mismatch repair protein MutS"/>
    <property type="match status" value="1"/>
</dbReference>
<keyword evidence="4 8" id="KW-0227">DNA damage</keyword>
<dbReference type="Pfam" id="PF05188">
    <property type="entry name" value="MutS_II"/>
    <property type="match status" value="1"/>
</dbReference>
<dbReference type="SUPFAM" id="SSF55271">
    <property type="entry name" value="DNA repair protein MutS, domain I"/>
    <property type="match status" value="1"/>
</dbReference>
<evidence type="ECO:0000313" key="12">
    <source>
        <dbReference type="Proteomes" id="UP001138793"/>
    </source>
</evidence>
<dbReference type="InterPro" id="IPR036187">
    <property type="entry name" value="DNA_mismatch_repair_MutS_sf"/>
</dbReference>
<dbReference type="Pfam" id="PF01624">
    <property type="entry name" value="MutS_I"/>
    <property type="match status" value="1"/>
</dbReference>
<dbReference type="PANTHER" id="PTHR11361:SF34">
    <property type="entry name" value="DNA MISMATCH REPAIR PROTEIN MSH1, MITOCHONDRIAL"/>
    <property type="match status" value="1"/>
</dbReference>
<dbReference type="InterPro" id="IPR007695">
    <property type="entry name" value="DNA_mismatch_repair_MutS-lik_N"/>
</dbReference>
<comment type="similarity">
    <text evidence="1 8 9">Belongs to the DNA mismatch repair MutS family.</text>
</comment>
<evidence type="ECO:0000256" key="2">
    <source>
        <dbReference type="ARBA" id="ARBA00021982"/>
    </source>
</evidence>
<dbReference type="SMART" id="SM00533">
    <property type="entry name" value="MUTSd"/>
    <property type="match status" value="1"/>
</dbReference>
<dbReference type="SMART" id="SM00534">
    <property type="entry name" value="MUTSac"/>
    <property type="match status" value="1"/>
</dbReference>
<evidence type="ECO:0000256" key="8">
    <source>
        <dbReference type="HAMAP-Rule" id="MF_00096"/>
    </source>
</evidence>
<dbReference type="Gene3D" id="3.40.50.300">
    <property type="entry name" value="P-loop containing nucleotide triphosphate hydrolases"/>
    <property type="match status" value="1"/>
</dbReference>
<dbReference type="FunFam" id="3.40.50.300:FF:000896">
    <property type="entry name" value="DNA mismatch repair protein MutS"/>
    <property type="match status" value="1"/>
</dbReference>
<dbReference type="Pfam" id="PF00488">
    <property type="entry name" value="MutS_V"/>
    <property type="match status" value="1"/>
</dbReference>
<dbReference type="Gene3D" id="3.40.1170.10">
    <property type="entry name" value="DNA repair protein MutS, domain I"/>
    <property type="match status" value="1"/>
</dbReference>
<dbReference type="GO" id="GO:0006298">
    <property type="term" value="P:mismatch repair"/>
    <property type="evidence" value="ECO:0007669"/>
    <property type="project" value="UniProtKB-UniRule"/>
</dbReference>
<dbReference type="PIRSF" id="PIRSF037677">
    <property type="entry name" value="DNA_mis_repair_Msh6"/>
    <property type="match status" value="1"/>
</dbReference>
<evidence type="ECO:0000256" key="6">
    <source>
        <dbReference type="ARBA" id="ARBA00023125"/>
    </source>
</evidence>
<dbReference type="EMBL" id="JAGGMB010000005">
    <property type="protein sequence ID" value="MBP2077734.1"/>
    <property type="molecule type" value="Genomic_DNA"/>
</dbReference>
<dbReference type="InterPro" id="IPR016151">
    <property type="entry name" value="DNA_mismatch_repair_MutS_N"/>
</dbReference>
<evidence type="ECO:0000256" key="3">
    <source>
        <dbReference type="ARBA" id="ARBA00022741"/>
    </source>
</evidence>
<accession>A0A9X0YS88</accession>
<evidence type="ECO:0000256" key="7">
    <source>
        <dbReference type="ARBA" id="ARBA00023204"/>
    </source>
</evidence>
<dbReference type="SUPFAM" id="SSF52540">
    <property type="entry name" value="P-loop containing nucleoside triphosphate hydrolases"/>
    <property type="match status" value="1"/>
</dbReference>
<dbReference type="Proteomes" id="UP001138793">
    <property type="component" value="Unassembled WGS sequence"/>
</dbReference>
<dbReference type="Pfam" id="PF05192">
    <property type="entry name" value="MutS_III"/>
    <property type="match status" value="1"/>
</dbReference>
<feature type="domain" description="Cyclic nucleotide-binding" evidence="10">
    <location>
        <begin position="239"/>
        <end position="286"/>
    </location>
</feature>
<keyword evidence="5 8" id="KW-0067">ATP-binding</keyword>
<gene>
    <name evidence="8" type="primary">mutS</name>
    <name evidence="11" type="ORF">J2Z64_001989</name>
</gene>
<sequence>MAKLTPMMEQYMKIKAEYKDAFLFYRLGDFYELFYEDAIDAARELEITLTKRGGGKGESEIPMCGVPHHSAENYIKTLIEKGYKVAICEQVEDPKTAKGVVKREVVQLITPGTVMESNMLKEGENNYIASLSHFKDGSYVIAYNDLSTGENYLALISGGWDSVIHELFNQPIREIVISSNLPEEMQHQLKERLNITLSFQDEVTFSAEYRSLSENLNDERLMKAFSRLLNYIQDTQKRSLDHLQPAEVIRLKDHLSLDMYSKRNLELTETIIKKGKHGSLLWVLDKTATAMGSRMLKKWLERPLLDRNQIEARLEAVEGFYRGFMERDTLREVLRSVYDLERLAGRIAFGNVNARDLIQLKVSLEKIPELKNTLEQFQVKELSNLAEQLVYPEYLVGLLDASLVENPPMSIKEGSIIKTGYNETLDSYRDASKNGKTWIAELEQKEREETNIKSLKIGYNRVFGYYIEVTKANIHLLPEGRYERKQTLTNAERYITPELKEKEVLILEAEEKSVDLEYTLFIEIREKIKKHIPELQQLADVVSNIDVLQGFATVSEENNYKRPRFGNSSLMIKNGRHPVVERVMKDGSFVPNDISLDEDKHILLITGPNMSGKSTYMRQLALTAIMGQIGCFVPCEEADLIIFDQIFTRIGAADDLVSGQSTFMVEMLEAKHAIANATDRSLILLDEIGRGTSTYDGMALAQAIVEYIHNNIHAKTLFSTHYHELTALEDSLSNLKNIHVRAEENEGTVVFLHQIKEGAADQSYGIHVAKLAELPDALIERASVILQQLESDDKPTPNTEKIEAGQLSFFVEDKVPVKNDKQPKLAKQHTVVTELKDLNLFELTPLEAMNELYRLQKMVKQ</sequence>
<dbReference type="AlphaFoldDB" id="A0A9X0YS88"/>
<dbReference type="InterPro" id="IPR036678">
    <property type="entry name" value="MutS_con_dom_sf"/>
</dbReference>
<dbReference type="Pfam" id="PF05190">
    <property type="entry name" value="MutS_IV"/>
    <property type="match status" value="1"/>
</dbReference>
<dbReference type="FunFam" id="1.10.1420.10:FF:000007">
    <property type="entry name" value="DNA mismatch repair protein MutS"/>
    <property type="match status" value="1"/>
</dbReference>
<evidence type="ECO:0000256" key="5">
    <source>
        <dbReference type="ARBA" id="ARBA00022840"/>
    </source>
</evidence>
<name>A0A9X0YS88_9BACI</name>
<protein>
    <recommendedName>
        <fullName evidence="2 8">DNA mismatch repair protein MutS</fullName>
    </recommendedName>
</protein>
<keyword evidence="12" id="KW-1185">Reference proteome</keyword>
<evidence type="ECO:0000256" key="9">
    <source>
        <dbReference type="RuleBase" id="RU003756"/>
    </source>
</evidence>
<dbReference type="PROSITE" id="PS00486">
    <property type="entry name" value="DNA_MISMATCH_REPAIR_2"/>
    <property type="match status" value="1"/>
</dbReference>